<dbReference type="EMBL" id="CAXAMN010000001">
    <property type="protein sequence ID" value="CAK8985221.1"/>
    <property type="molecule type" value="Genomic_DNA"/>
</dbReference>
<name>A0ABP0H6S7_9DINO</name>
<dbReference type="Proteomes" id="UP001642484">
    <property type="component" value="Unassembled WGS sequence"/>
</dbReference>
<feature type="region of interest" description="Disordered" evidence="1">
    <location>
        <begin position="1"/>
        <end position="62"/>
    </location>
</feature>
<accession>A0ABP0H6S7</accession>
<proteinExistence type="predicted"/>
<evidence type="ECO:0000313" key="2">
    <source>
        <dbReference type="EMBL" id="CAK8985221.1"/>
    </source>
</evidence>
<sequence length="260" mass="28275">MIESTKPTSPSEEGIDVVKADAVDAEFPASLTSPSSLPDAGKSAEAPESGAENIKEPSEVSDLEDFVEERMRRSTELLALFSQEQEWLDQAADIMAARRVLAKEEAAAISLLEEEDAHHQEELDQLEAYVHQMSEHCESGGSSFKPDVSKCHALEEKMRRNNSMPSIATKARQTLTKSGSMPLQLPRELTSEASPKSTPRPKVRARVVSHTGSTPTTPSRARPQGPKDSTVTTSVTSLVVGSHPSALRMPAEQWGRFAVE</sequence>
<feature type="region of interest" description="Disordered" evidence="1">
    <location>
        <begin position="173"/>
        <end position="233"/>
    </location>
</feature>
<feature type="compositionally biased region" description="Polar residues" evidence="1">
    <location>
        <begin position="1"/>
        <end position="11"/>
    </location>
</feature>
<keyword evidence="3" id="KW-1185">Reference proteome</keyword>
<evidence type="ECO:0000256" key="1">
    <source>
        <dbReference type="SAM" id="MobiDB-lite"/>
    </source>
</evidence>
<comment type="caution">
    <text evidence="2">The sequence shown here is derived from an EMBL/GenBank/DDBJ whole genome shotgun (WGS) entry which is preliminary data.</text>
</comment>
<feature type="compositionally biased region" description="Polar residues" evidence="1">
    <location>
        <begin position="210"/>
        <end position="219"/>
    </location>
</feature>
<protein>
    <submittedName>
        <fullName evidence="2">Uncharacterized protein</fullName>
    </submittedName>
</protein>
<organism evidence="2 3">
    <name type="scientific">Durusdinium trenchii</name>
    <dbReference type="NCBI Taxonomy" id="1381693"/>
    <lineage>
        <taxon>Eukaryota</taxon>
        <taxon>Sar</taxon>
        <taxon>Alveolata</taxon>
        <taxon>Dinophyceae</taxon>
        <taxon>Suessiales</taxon>
        <taxon>Symbiodiniaceae</taxon>
        <taxon>Durusdinium</taxon>
    </lineage>
</organism>
<reference evidence="2 3" key="1">
    <citation type="submission" date="2024-02" db="EMBL/GenBank/DDBJ databases">
        <authorList>
            <person name="Chen Y."/>
            <person name="Shah S."/>
            <person name="Dougan E. K."/>
            <person name="Thang M."/>
            <person name="Chan C."/>
        </authorList>
    </citation>
    <scope>NUCLEOTIDE SEQUENCE [LARGE SCALE GENOMIC DNA]</scope>
</reference>
<gene>
    <name evidence="2" type="ORF">CCMP2556_LOCUS24</name>
</gene>
<evidence type="ECO:0000313" key="3">
    <source>
        <dbReference type="Proteomes" id="UP001642484"/>
    </source>
</evidence>